<dbReference type="RefSeq" id="WP_126552554.1">
    <property type="nucleotide sequence ID" value="NZ_BIFS01000001.1"/>
</dbReference>
<dbReference type="InterPro" id="IPR008533">
    <property type="entry name" value="DUF815"/>
</dbReference>
<evidence type="ECO:0000313" key="3">
    <source>
        <dbReference type="Proteomes" id="UP000287188"/>
    </source>
</evidence>
<protein>
    <recommendedName>
        <fullName evidence="1">AAA+ ATPase domain-containing protein</fullName>
    </recommendedName>
</protein>
<dbReference type="InterPro" id="IPR003593">
    <property type="entry name" value="AAA+_ATPase"/>
</dbReference>
<reference evidence="3" key="1">
    <citation type="submission" date="2018-12" db="EMBL/GenBank/DDBJ databases">
        <title>Tengunoibacter tsumagoiensis gen. nov., sp. nov., Dictyobacter kobayashii sp. nov., D. alpinus sp. nov., and D. joshuensis sp. nov. and description of Dictyobacteraceae fam. nov. within the order Ktedonobacterales isolated from Tengu-no-mugimeshi.</title>
        <authorList>
            <person name="Wang C.M."/>
            <person name="Zheng Y."/>
            <person name="Sakai Y."/>
            <person name="Toyoda A."/>
            <person name="Minakuchi Y."/>
            <person name="Abe K."/>
            <person name="Yokota A."/>
            <person name="Yabe S."/>
        </authorList>
    </citation>
    <scope>NUCLEOTIDE SEQUENCE [LARGE SCALE GENOMIC DNA]</scope>
    <source>
        <strain evidence="3">Uno11</strain>
    </source>
</reference>
<dbReference type="PANTHER" id="PTHR42935:SF1">
    <property type="entry name" value="SLR0930 PROTEIN"/>
    <property type="match status" value="1"/>
</dbReference>
<dbReference type="Pfam" id="PF05673">
    <property type="entry name" value="DUF815"/>
    <property type="match status" value="1"/>
</dbReference>
<proteinExistence type="predicted"/>
<evidence type="ECO:0000313" key="2">
    <source>
        <dbReference type="EMBL" id="GCE20979.1"/>
    </source>
</evidence>
<dbReference type="PANTHER" id="PTHR42935">
    <property type="entry name" value="SLR0930 PROTEIN"/>
    <property type="match status" value="1"/>
</dbReference>
<dbReference type="OrthoDB" id="9812140at2"/>
<dbReference type="InterPro" id="IPR027417">
    <property type="entry name" value="P-loop_NTPase"/>
</dbReference>
<accession>A0A402APM4</accession>
<dbReference type="SUPFAM" id="SSF52540">
    <property type="entry name" value="P-loop containing nucleoside triphosphate hydrolases"/>
    <property type="match status" value="1"/>
</dbReference>
<name>A0A402APM4_9CHLR</name>
<dbReference type="SMART" id="SM00382">
    <property type="entry name" value="AAA"/>
    <property type="match status" value="1"/>
</dbReference>
<gene>
    <name evidence="2" type="ORF">KDK_47790</name>
</gene>
<feature type="domain" description="AAA+ ATPase" evidence="1">
    <location>
        <begin position="265"/>
        <end position="371"/>
    </location>
</feature>
<organism evidence="2 3">
    <name type="scientific">Dictyobacter kobayashii</name>
    <dbReference type="NCBI Taxonomy" id="2014872"/>
    <lineage>
        <taxon>Bacteria</taxon>
        <taxon>Bacillati</taxon>
        <taxon>Chloroflexota</taxon>
        <taxon>Ktedonobacteria</taxon>
        <taxon>Ktedonobacterales</taxon>
        <taxon>Dictyobacteraceae</taxon>
        <taxon>Dictyobacter</taxon>
    </lineage>
</organism>
<comment type="caution">
    <text evidence="2">The sequence shown here is derived from an EMBL/GenBank/DDBJ whole genome shotgun (WGS) entry which is preliminary data.</text>
</comment>
<dbReference type="Proteomes" id="UP000287188">
    <property type="component" value="Unassembled WGS sequence"/>
</dbReference>
<dbReference type="EMBL" id="BIFS01000001">
    <property type="protein sequence ID" value="GCE20979.1"/>
    <property type="molecule type" value="Genomic_DNA"/>
</dbReference>
<evidence type="ECO:0000259" key="1">
    <source>
        <dbReference type="SMART" id="SM00382"/>
    </source>
</evidence>
<dbReference type="CDD" id="cd00009">
    <property type="entry name" value="AAA"/>
    <property type="match status" value="1"/>
</dbReference>
<sequence length="470" mass="53156">MTTEIQEQGYTRHGGVLTPMEHFRSAMNSVYGLTLLRGILAQDAGQSVLHLLNELLAAEPDPVTTARAYSEAFYQLAAALNNDREAQITDAWQAYLINRLIDDSNLWSTQLENAGGSRIPSTLRAQARRDLRALQRLFELDAQLIWETTCAVVTPALPELREAWEPWHNLQSTRNEKLHPVRATLTQTIATCSNWEDLITPLEQYWSRYGTGPLARYQVLRWEGLTKELVGIQHPDPIQLTGLIGHERQQSRLIANVERFLAGLPAHNMLLYGPPGTGKSSTLKAIANTYAEQGLCLVEVGKEAIADLPQVVTALRGRAPHYLLFIDDLSFEDHDTTYKTLKVLLEGTAEARPANLLICATSNRMNLVKENFSERGKPTEDVNWRDTMDEKQSLVHRFGLRVSFITPDQKQYLHIVRALAQQRGLVIAEEELQTRALQWERQHAGRSGRNARQFVDDIEAELKYQQTQHA</sequence>
<dbReference type="AlphaFoldDB" id="A0A402APM4"/>
<dbReference type="Gene3D" id="3.40.50.300">
    <property type="entry name" value="P-loop containing nucleotide triphosphate hydrolases"/>
    <property type="match status" value="1"/>
</dbReference>
<keyword evidence="3" id="KW-1185">Reference proteome</keyword>